<evidence type="ECO:0000313" key="3">
    <source>
        <dbReference type="Proteomes" id="UP001253545"/>
    </source>
</evidence>
<comment type="caution">
    <text evidence="2">The sequence shown here is derived from an EMBL/GenBank/DDBJ whole genome shotgun (WGS) entry which is preliminary data.</text>
</comment>
<protein>
    <submittedName>
        <fullName evidence="2">Isoamylase early set domain-containing protein</fullName>
    </submittedName>
</protein>
<organism evidence="2 3">
    <name type="scientific">Glaciecola petra</name>
    <dbReference type="NCBI Taxonomy" id="3075602"/>
    <lineage>
        <taxon>Bacteria</taxon>
        <taxon>Pseudomonadati</taxon>
        <taxon>Pseudomonadota</taxon>
        <taxon>Gammaproteobacteria</taxon>
        <taxon>Alteromonadales</taxon>
        <taxon>Alteromonadaceae</taxon>
        <taxon>Glaciecola</taxon>
    </lineage>
</organism>
<dbReference type="InterPro" id="IPR004193">
    <property type="entry name" value="Glyco_hydro_13_N"/>
</dbReference>
<dbReference type="EMBL" id="JAVRHX010000005">
    <property type="protein sequence ID" value="MDT0596061.1"/>
    <property type="molecule type" value="Genomic_DNA"/>
</dbReference>
<sequence length="102" mass="11696">MSFKKQYLKTKPICKVTFKLTKEEAKNADSVKLLGDFNGWDKSSQPMKKLKSGGFTATVNLDKGNDYQFRYLLDDNEWENDWEADQYVPSALAYEDNSVVAV</sequence>
<dbReference type="CDD" id="cd07184">
    <property type="entry name" value="E_set_Isoamylase_like_N"/>
    <property type="match status" value="1"/>
</dbReference>
<dbReference type="InterPro" id="IPR014756">
    <property type="entry name" value="Ig_E-set"/>
</dbReference>
<reference evidence="2 3" key="1">
    <citation type="submission" date="2023-09" db="EMBL/GenBank/DDBJ databases">
        <authorList>
            <person name="Rey-Velasco X."/>
        </authorList>
    </citation>
    <scope>NUCLEOTIDE SEQUENCE [LARGE SCALE GENOMIC DNA]</scope>
    <source>
        <strain evidence="2 3">P117</strain>
    </source>
</reference>
<dbReference type="Proteomes" id="UP001253545">
    <property type="component" value="Unassembled WGS sequence"/>
</dbReference>
<evidence type="ECO:0000313" key="2">
    <source>
        <dbReference type="EMBL" id="MDT0596061.1"/>
    </source>
</evidence>
<keyword evidence="3" id="KW-1185">Reference proteome</keyword>
<proteinExistence type="predicted"/>
<gene>
    <name evidence="2" type="ORF">RM552_14500</name>
</gene>
<name>A0ABU2ZUI2_9ALTE</name>
<feature type="domain" description="Glycoside hydrolase family 13 N-terminal" evidence="1">
    <location>
        <begin position="25"/>
        <end position="87"/>
    </location>
</feature>
<dbReference type="Gene3D" id="2.60.40.10">
    <property type="entry name" value="Immunoglobulins"/>
    <property type="match status" value="1"/>
</dbReference>
<accession>A0ABU2ZUI2</accession>
<evidence type="ECO:0000259" key="1">
    <source>
        <dbReference type="Pfam" id="PF02922"/>
    </source>
</evidence>
<dbReference type="RefSeq" id="WP_311369588.1">
    <property type="nucleotide sequence ID" value="NZ_JAVRHX010000005.1"/>
</dbReference>
<dbReference type="SUPFAM" id="SSF81296">
    <property type="entry name" value="E set domains"/>
    <property type="match status" value="1"/>
</dbReference>
<dbReference type="InterPro" id="IPR013783">
    <property type="entry name" value="Ig-like_fold"/>
</dbReference>
<dbReference type="Pfam" id="PF02922">
    <property type="entry name" value="CBM_48"/>
    <property type="match status" value="1"/>
</dbReference>